<protein>
    <submittedName>
        <fullName evidence="1">Uncharacterized protein</fullName>
    </submittedName>
</protein>
<evidence type="ECO:0000313" key="1">
    <source>
        <dbReference type="EMBL" id="POO48895.1"/>
    </source>
</evidence>
<comment type="caution">
    <text evidence="1">The sequence shown here is derived from an EMBL/GenBank/DDBJ whole genome shotgun (WGS) entry which is preliminary data.</text>
</comment>
<sequence length="108" mass="12477">MEATNQLRERIKEIDVKRLNEWNAVVRIVKPFAEALSEEKTSGIFSDNEIHQVILGCVKWDILHLCMEAEYSDIVEPAFFSSLSYYYFNGHFPCGFSGSFPDGQFIVY</sequence>
<organism evidence="1 2">
    <name type="scientific">Agrobacterium rosae</name>
    <dbReference type="NCBI Taxonomy" id="1972867"/>
    <lineage>
        <taxon>Bacteria</taxon>
        <taxon>Pseudomonadati</taxon>
        <taxon>Pseudomonadota</taxon>
        <taxon>Alphaproteobacteria</taxon>
        <taxon>Hyphomicrobiales</taxon>
        <taxon>Rhizobiaceae</taxon>
        <taxon>Rhizobium/Agrobacterium group</taxon>
        <taxon>Agrobacterium</taxon>
    </lineage>
</organism>
<dbReference type="EMBL" id="NXEJ01000012">
    <property type="protein sequence ID" value="POO48895.1"/>
    <property type="molecule type" value="Genomic_DNA"/>
</dbReference>
<reference evidence="1 2" key="1">
    <citation type="journal article" date="2018" name="Syst. Appl. Microbiol.">
        <title>Agrobacterium rosae sp. nov., isolated from galls on different agricultural crops.</title>
        <authorList>
            <person name="Kuzmanovic N."/>
            <person name="Pulawska J."/>
            <person name="Smalla K."/>
            <person name="Nesme X."/>
        </authorList>
    </citation>
    <scope>NUCLEOTIDE SEQUENCE [LARGE SCALE GENOMIC DNA]</scope>
    <source>
        <strain evidence="1 2">NCPPB 1650</strain>
    </source>
</reference>
<evidence type="ECO:0000313" key="2">
    <source>
        <dbReference type="Proteomes" id="UP000237447"/>
    </source>
</evidence>
<dbReference type="Proteomes" id="UP000237447">
    <property type="component" value="Unassembled WGS sequence"/>
</dbReference>
<dbReference type="AlphaFoldDB" id="A0AAE5RU70"/>
<name>A0AAE5RU70_9HYPH</name>
<accession>A0AAE5RU70</accession>
<gene>
    <name evidence="1" type="ORF">CPJ18_23250</name>
</gene>
<proteinExistence type="predicted"/>